<evidence type="ECO:0000256" key="1">
    <source>
        <dbReference type="ARBA" id="ARBA00005771"/>
    </source>
</evidence>
<dbReference type="SUPFAM" id="SSF52540">
    <property type="entry name" value="P-loop containing nucleoside triphosphate hydrolases"/>
    <property type="match status" value="1"/>
</dbReference>
<reference evidence="4 5" key="1">
    <citation type="submission" date="2017-11" db="EMBL/GenBank/DDBJ databases">
        <title>De-novo sequencing of pomegranate (Punica granatum L.) genome.</title>
        <authorList>
            <person name="Akparov Z."/>
            <person name="Amiraslanov A."/>
            <person name="Hajiyeva S."/>
            <person name="Abbasov M."/>
            <person name="Kaur K."/>
            <person name="Hamwieh A."/>
            <person name="Solovyev V."/>
            <person name="Salamov A."/>
            <person name="Braich B."/>
            <person name="Kosarev P."/>
            <person name="Mahmoud A."/>
            <person name="Hajiyev E."/>
            <person name="Babayeva S."/>
            <person name="Izzatullayeva V."/>
            <person name="Mammadov A."/>
            <person name="Mammadov A."/>
            <person name="Sharifova S."/>
            <person name="Ojaghi J."/>
            <person name="Eynullazada K."/>
            <person name="Bayramov B."/>
            <person name="Abdulazimova A."/>
            <person name="Shahmuradov I."/>
        </authorList>
    </citation>
    <scope>NUCLEOTIDE SEQUENCE [LARGE SCALE GENOMIC DNA]</scope>
    <source>
        <strain evidence="5">cv. AG2017</strain>
        <tissue evidence="4">Leaf</tissue>
    </source>
</reference>
<organism evidence="4 5">
    <name type="scientific">Punica granatum</name>
    <name type="common">Pomegranate</name>
    <dbReference type="NCBI Taxonomy" id="22663"/>
    <lineage>
        <taxon>Eukaryota</taxon>
        <taxon>Viridiplantae</taxon>
        <taxon>Streptophyta</taxon>
        <taxon>Embryophyta</taxon>
        <taxon>Tracheophyta</taxon>
        <taxon>Spermatophyta</taxon>
        <taxon>Magnoliopsida</taxon>
        <taxon>eudicotyledons</taxon>
        <taxon>Gunneridae</taxon>
        <taxon>Pentapetalae</taxon>
        <taxon>rosids</taxon>
        <taxon>malvids</taxon>
        <taxon>Myrtales</taxon>
        <taxon>Lythraceae</taxon>
        <taxon>Punica</taxon>
    </lineage>
</organism>
<comment type="caution">
    <text evidence="4">The sequence shown here is derived from an EMBL/GenBank/DDBJ whole genome shotgun (WGS) entry which is preliminary data.</text>
</comment>
<evidence type="ECO:0000256" key="3">
    <source>
        <dbReference type="RuleBase" id="RU361155"/>
    </source>
</evidence>
<evidence type="ECO:0000256" key="2">
    <source>
        <dbReference type="ARBA" id="ARBA00022679"/>
    </source>
</evidence>
<comment type="similarity">
    <text evidence="1 3">Belongs to the sulfotransferase 1 family.</text>
</comment>
<accession>A0A2I0JS76</accession>
<dbReference type="AlphaFoldDB" id="A0A2I0JS76"/>
<dbReference type="EMBL" id="PGOL01001318">
    <property type="protein sequence ID" value="PKI59167.1"/>
    <property type="molecule type" value="Genomic_DNA"/>
</dbReference>
<dbReference type="Pfam" id="PF00685">
    <property type="entry name" value="Sulfotransfer_1"/>
    <property type="match status" value="2"/>
</dbReference>
<gene>
    <name evidence="4" type="ORF">CRG98_020432</name>
</gene>
<dbReference type="PANTHER" id="PTHR11783">
    <property type="entry name" value="SULFOTRANSFERASE SULT"/>
    <property type="match status" value="1"/>
</dbReference>
<keyword evidence="2 3" id="KW-0808">Transferase</keyword>
<evidence type="ECO:0000313" key="4">
    <source>
        <dbReference type="EMBL" id="PKI59167.1"/>
    </source>
</evidence>
<sequence>MATSLITATQCFVPKSKEEEEQVAKTYQRYEELIIPTLPRHKGWLSEHVYMYQGYWFEPNRGLKGVMYLQEHFKPRPTDVLIATSPKCGTTWLKALIFSIMNRATYTDMKAHPLLKYSVHECVPFLDVHLFNTNPVGDPEILPSPRLLCSHIAYASLPEMARGPNGCRIVHMWRDPKDALISFWHFACKIRRKVAQHLPELSLTEAFEMFSQGVSPFGPFWDQVLGYWKASQEYPDKRLAEFLGKPFTLEEKEKRIMHEILKLCSFESMRNAEVPEKGNFHEKLTNYHFYFRKGEVGDWKNYLTVDMARRLDEITEEKFKGTGLAI</sequence>
<dbReference type="OrthoDB" id="205623at2759"/>
<protein>
    <recommendedName>
        <fullName evidence="3">Sulfotransferase</fullName>
        <ecNumber evidence="3">2.8.2.-</ecNumber>
    </recommendedName>
</protein>
<proteinExistence type="inferred from homology"/>
<dbReference type="Gene3D" id="3.40.50.300">
    <property type="entry name" value="P-loop containing nucleotide triphosphate hydrolases"/>
    <property type="match status" value="1"/>
</dbReference>
<dbReference type="InterPro" id="IPR000863">
    <property type="entry name" value="Sulfotransferase_dom"/>
</dbReference>
<dbReference type="GeneID" id="116213694"/>
<dbReference type="InterPro" id="IPR027417">
    <property type="entry name" value="P-loop_NTPase"/>
</dbReference>
<dbReference type="EC" id="2.8.2.-" evidence="3"/>
<dbReference type="Proteomes" id="UP000233551">
    <property type="component" value="Unassembled WGS sequence"/>
</dbReference>
<name>A0A2I0JS76_PUNGR</name>
<evidence type="ECO:0000313" key="5">
    <source>
        <dbReference type="Proteomes" id="UP000233551"/>
    </source>
</evidence>
<keyword evidence="5" id="KW-1185">Reference proteome</keyword>
<dbReference type="GO" id="GO:0008146">
    <property type="term" value="F:sulfotransferase activity"/>
    <property type="evidence" value="ECO:0007669"/>
    <property type="project" value="InterPro"/>
</dbReference>